<evidence type="ECO:0000313" key="1">
    <source>
        <dbReference type="EMBL" id="MCC2615985.1"/>
    </source>
</evidence>
<dbReference type="Proteomes" id="UP001520878">
    <property type="component" value="Unassembled WGS sequence"/>
</dbReference>
<keyword evidence="2" id="KW-1185">Reference proteome</keyword>
<dbReference type="RefSeq" id="WP_229158489.1">
    <property type="nucleotide sequence ID" value="NZ_JAJEWP010000001.1"/>
</dbReference>
<evidence type="ECO:0000313" key="2">
    <source>
        <dbReference type="Proteomes" id="UP001520878"/>
    </source>
</evidence>
<comment type="caution">
    <text evidence="1">The sequence shown here is derived from an EMBL/GenBank/DDBJ whole genome shotgun (WGS) entry which is preliminary data.</text>
</comment>
<evidence type="ECO:0008006" key="3">
    <source>
        <dbReference type="Google" id="ProtNLM"/>
    </source>
</evidence>
<accession>A0ABS8G635</accession>
<dbReference type="EMBL" id="JAJEWP010000001">
    <property type="protein sequence ID" value="MCC2615985.1"/>
    <property type="molecule type" value="Genomic_DNA"/>
</dbReference>
<reference evidence="1 2" key="1">
    <citation type="submission" date="2021-10" db="EMBL/GenBank/DDBJ databases">
        <title>Draft genome of Aestuariibacter halophilus JC2043.</title>
        <authorList>
            <person name="Emsley S.A."/>
            <person name="Pfannmuller K.M."/>
            <person name="Ushijima B."/>
            <person name="Saw J.H."/>
            <person name="Videau P."/>
        </authorList>
    </citation>
    <scope>NUCLEOTIDE SEQUENCE [LARGE SCALE GENOMIC DNA]</scope>
    <source>
        <strain evidence="1 2">JC2043</strain>
    </source>
</reference>
<organism evidence="1 2">
    <name type="scientific">Fluctibacter halophilus</name>
    <dbReference type="NCBI Taxonomy" id="226011"/>
    <lineage>
        <taxon>Bacteria</taxon>
        <taxon>Pseudomonadati</taxon>
        <taxon>Pseudomonadota</taxon>
        <taxon>Gammaproteobacteria</taxon>
        <taxon>Alteromonadales</taxon>
        <taxon>Alteromonadaceae</taxon>
        <taxon>Fluctibacter</taxon>
    </lineage>
</organism>
<proteinExistence type="predicted"/>
<gene>
    <name evidence="1" type="ORF">LJ739_07000</name>
</gene>
<sequence length="73" mass="8137">MTIALTPQEYAAEVWKGGITGKTVLNWIKKGKMPPGTRVEITPTGRHLIYIEEVEKTKVQELVEQMKAKAKAA</sequence>
<protein>
    <recommendedName>
        <fullName evidence="3">Excisionase</fullName>
    </recommendedName>
</protein>
<name>A0ABS8G635_9ALTE</name>